<evidence type="ECO:0000256" key="14">
    <source>
        <dbReference type="PIRSR" id="PIRSR634016-1"/>
    </source>
</evidence>
<accession>A0A7R8YSA7</accession>
<dbReference type="InterPro" id="IPR027268">
    <property type="entry name" value="Peptidase_M4/M1_CTD_sf"/>
</dbReference>
<dbReference type="GO" id="GO:0005737">
    <property type="term" value="C:cytoplasm"/>
    <property type="evidence" value="ECO:0007669"/>
    <property type="project" value="UniProtKB-SubCell"/>
</dbReference>
<keyword evidence="8 15" id="KW-0479">Metal-binding</keyword>
<keyword evidence="6" id="KW-0336">GPI-anchor</keyword>
<dbReference type="Proteomes" id="UP000594454">
    <property type="component" value="Chromosome 2"/>
</dbReference>
<dbReference type="FunFam" id="1.25.50.20:FF:000002">
    <property type="entry name" value="Aminopeptidase"/>
    <property type="match status" value="1"/>
</dbReference>
<dbReference type="InterPro" id="IPR045357">
    <property type="entry name" value="Aminopeptidase_N-like_N"/>
</dbReference>
<organism evidence="21 22">
    <name type="scientific">Hermetia illucens</name>
    <name type="common">Black soldier fly</name>
    <dbReference type="NCBI Taxonomy" id="343691"/>
    <lineage>
        <taxon>Eukaryota</taxon>
        <taxon>Metazoa</taxon>
        <taxon>Ecdysozoa</taxon>
        <taxon>Arthropoda</taxon>
        <taxon>Hexapoda</taxon>
        <taxon>Insecta</taxon>
        <taxon>Pterygota</taxon>
        <taxon>Neoptera</taxon>
        <taxon>Endopterygota</taxon>
        <taxon>Diptera</taxon>
        <taxon>Brachycera</taxon>
        <taxon>Stratiomyomorpha</taxon>
        <taxon>Stratiomyidae</taxon>
        <taxon>Hermetiinae</taxon>
        <taxon>Hermetia</taxon>
    </lineage>
</organism>
<dbReference type="GO" id="GO:0008270">
    <property type="term" value="F:zinc ion binding"/>
    <property type="evidence" value="ECO:0007669"/>
    <property type="project" value="UniProtKB-UniRule"/>
</dbReference>
<comment type="cofactor">
    <cofactor evidence="15 17">
        <name>Zn(2+)</name>
        <dbReference type="ChEBI" id="CHEBI:29105"/>
    </cofactor>
    <text evidence="15 17">Binds 1 zinc ion per subunit.</text>
</comment>
<evidence type="ECO:0000256" key="6">
    <source>
        <dbReference type="ARBA" id="ARBA00022622"/>
    </source>
</evidence>
<evidence type="ECO:0000256" key="4">
    <source>
        <dbReference type="ARBA" id="ARBA00022438"/>
    </source>
</evidence>
<dbReference type="FunFam" id="2.60.40.1730:FF:000002">
    <property type="entry name" value="Aminopeptidase"/>
    <property type="match status" value="1"/>
</dbReference>
<evidence type="ECO:0000256" key="11">
    <source>
        <dbReference type="ARBA" id="ARBA00023049"/>
    </source>
</evidence>
<sequence length="874" mass="100201">MSNSTQFSRLPSNVVPVHYDLEIKPNLEKFTFEGKVAVNLEIKDTTQKIILHSLDLAITKITFKESSGGILNLEDFQLNVDDETLTLNLPNALTAPSEGKASGTLQMEFTGEINNTMKGFYRSKYFTSSGEERYAAVTQFCPTDARRCFPCWDEPALKATFDVTLIVPENRTALSNMPVKNESELGDGMRKVEYETTPIMSTYLLAFVVGEYDYVEGKSEDGVAVRVYTPLGKKEQGNFALEVTTKALPFYKDYFKIAYPLPKIDLIALADCAAGAMENWGLVTYRETRLLVDSENTALLNKQSIALTVSHELAHQWFGNLVTMEWWTDIWLNEGYATFMEFFCVDHIFPDNNIWAQFSTDVYTCALELDCLQNSHPIEIPINHPDELNEIFDTISYKKGASIIRMLYNYIGDEYFRKGMNLYLTRFMYKNASTKDLWTALGEVSEKPILDVMSTWTKHMGYPVVTVDMEQDGVKRFLNLTQSKFSVGTTLSDKDNTYWLIPLMVANEGDTKVAERKYLMDNKSMEIFIDNVPENAWIKLNSGSVSYFRTKYSEDMLKAFIPTIKDQTLPPSDRLSLLDDLFAMSFAGKTSAVQVLDFINAYKNETNFTVWSSICDCLGKFQLLFAHTDIIEHLNEFAIHLFTPISEKLGWIRKDGESQMDTFLRGLLLSRLVSFNCRKTLEEGKRRFDQHVNGTTLLPADLRSICYKSAMKLGDEKTFNNFVEMYTTSELNEEKDRIAQALGSSKNINILRKVIDFALSEKVRNQDSVYVLVAVAVNPVGRDLVWDYFKSNHELFMERYTSSFLKTRLAKFITENFTTEERAEEVKMFFKEHPFAGTERTVSQSVETIQLNSAWLQRDLEPIRNYFQKNRENK</sequence>
<dbReference type="EC" id="3.4.11.-" evidence="17"/>
<feature type="binding site" evidence="15">
    <location>
        <position position="334"/>
    </location>
    <ligand>
        <name>Zn(2+)</name>
        <dbReference type="ChEBI" id="CHEBI:29105"/>
        <note>catalytic</note>
    </ligand>
</feature>
<evidence type="ECO:0000256" key="8">
    <source>
        <dbReference type="ARBA" id="ARBA00022723"/>
    </source>
</evidence>
<dbReference type="EMBL" id="LR899010">
    <property type="protein sequence ID" value="CAD7082365.1"/>
    <property type="molecule type" value="Genomic_DNA"/>
</dbReference>
<dbReference type="PRINTS" id="PR00756">
    <property type="entry name" value="ALADIPTASE"/>
</dbReference>
<dbReference type="GO" id="GO:0006508">
    <property type="term" value="P:proteolysis"/>
    <property type="evidence" value="ECO:0007669"/>
    <property type="project" value="UniProtKB-KW"/>
</dbReference>
<keyword evidence="4 17" id="KW-0031">Aminopeptidase</keyword>
<dbReference type="InParanoid" id="A0A7R8YSA7"/>
<dbReference type="SUPFAM" id="SSF63737">
    <property type="entry name" value="Leukotriene A4 hydrolase N-terminal domain"/>
    <property type="match status" value="1"/>
</dbReference>
<keyword evidence="22" id="KW-1185">Reference proteome</keyword>
<evidence type="ECO:0000256" key="13">
    <source>
        <dbReference type="ARBA" id="ARBA00052895"/>
    </source>
</evidence>
<evidence type="ECO:0000256" key="16">
    <source>
        <dbReference type="PIRSR" id="PIRSR634016-4"/>
    </source>
</evidence>
<evidence type="ECO:0000256" key="2">
    <source>
        <dbReference type="ARBA" id="ARBA00004609"/>
    </source>
</evidence>
<dbReference type="GO" id="GO:0005886">
    <property type="term" value="C:plasma membrane"/>
    <property type="evidence" value="ECO:0007669"/>
    <property type="project" value="UniProtKB-SubCell"/>
</dbReference>
<keyword evidence="6" id="KW-0472">Membrane</keyword>
<dbReference type="InterPro" id="IPR014782">
    <property type="entry name" value="Peptidase_M1_dom"/>
</dbReference>
<dbReference type="InterPro" id="IPR050344">
    <property type="entry name" value="Peptidase_M1_aminopeptidases"/>
</dbReference>
<dbReference type="InterPro" id="IPR042097">
    <property type="entry name" value="Aminopeptidase_N-like_N_sf"/>
</dbReference>
<feature type="site" description="Transition state stabilizer" evidence="16">
    <location>
        <position position="397"/>
    </location>
</feature>
<evidence type="ECO:0000256" key="15">
    <source>
        <dbReference type="PIRSR" id="PIRSR634016-3"/>
    </source>
</evidence>
<evidence type="ECO:0000256" key="1">
    <source>
        <dbReference type="ARBA" id="ARBA00004496"/>
    </source>
</evidence>
<dbReference type="Pfam" id="PF01433">
    <property type="entry name" value="Peptidase_M1"/>
    <property type="match status" value="1"/>
</dbReference>
<evidence type="ECO:0000256" key="3">
    <source>
        <dbReference type="ARBA" id="ARBA00010136"/>
    </source>
</evidence>
<keyword evidence="5" id="KW-0963">Cytoplasm</keyword>
<dbReference type="InterPro" id="IPR024571">
    <property type="entry name" value="ERAP1-like_C_dom"/>
</dbReference>
<comment type="subcellular location">
    <subcellularLocation>
        <location evidence="2">Cell membrane</location>
        <topology evidence="2">Lipid-anchor</topology>
        <topology evidence="2">GPI-anchor</topology>
    </subcellularLocation>
    <subcellularLocation>
        <location evidence="1">Cytoplasm</location>
    </subcellularLocation>
</comment>
<feature type="domain" description="ERAP1-like C-terminal" evidence="19">
    <location>
        <begin position="537"/>
        <end position="850"/>
    </location>
</feature>
<reference evidence="21 22" key="1">
    <citation type="submission" date="2020-11" db="EMBL/GenBank/DDBJ databases">
        <authorList>
            <person name="Wallbank WR R."/>
            <person name="Pardo Diaz C."/>
            <person name="Kozak K."/>
            <person name="Martin S."/>
            <person name="Jiggins C."/>
            <person name="Moest M."/>
            <person name="Warren A I."/>
            <person name="Generalovic N T."/>
            <person name="Byers J.R.P. K."/>
            <person name="Montejo-Kovacevich G."/>
            <person name="Yen C E."/>
        </authorList>
    </citation>
    <scope>NUCLEOTIDE SEQUENCE [LARGE SCALE GENOMIC DNA]</scope>
</reference>
<feature type="binding site" evidence="15">
    <location>
        <position position="315"/>
    </location>
    <ligand>
        <name>Zn(2+)</name>
        <dbReference type="ChEBI" id="CHEBI:29105"/>
        <note>catalytic</note>
    </ligand>
</feature>
<dbReference type="Gene3D" id="1.10.390.10">
    <property type="entry name" value="Neutral Protease Domain 2"/>
    <property type="match status" value="1"/>
</dbReference>
<keyword evidence="9 17" id="KW-0378">Hydrolase</keyword>
<dbReference type="SUPFAM" id="SSF55486">
    <property type="entry name" value="Metalloproteases ('zincins'), catalytic domain"/>
    <property type="match status" value="1"/>
</dbReference>
<dbReference type="InterPro" id="IPR001930">
    <property type="entry name" value="Peptidase_M1"/>
</dbReference>
<evidence type="ECO:0000313" key="21">
    <source>
        <dbReference type="EMBL" id="CAD7082365.1"/>
    </source>
</evidence>
<dbReference type="Pfam" id="PF11838">
    <property type="entry name" value="ERAP1_C"/>
    <property type="match status" value="1"/>
</dbReference>
<dbReference type="PANTHER" id="PTHR11533">
    <property type="entry name" value="PROTEASE M1 ZINC METALLOPROTEASE"/>
    <property type="match status" value="1"/>
</dbReference>
<evidence type="ECO:0000256" key="12">
    <source>
        <dbReference type="ARBA" id="ARBA00023288"/>
    </source>
</evidence>
<dbReference type="GO" id="GO:0042277">
    <property type="term" value="F:peptide binding"/>
    <property type="evidence" value="ECO:0007669"/>
    <property type="project" value="TreeGrafter"/>
</dbReference>
<keyword evidence="12" id="KW-0449">Lipoprotein</keyword>
<dbReference type="OrthoDB" id="275509at2759"/>
<keyword evidence="10 15" id="KW-0862">Zinc</keyword>
<feature type="binding site" evidence="15">
    <location>
        <position position="311"/>
    </location>
    <ligand>
        <name>Zn(2+)</name>
        <dbReference type="ChEBI" id="CHEBI:29105"/>
        <note>catalytic</note>
    </ligand>
</feature>
<evidence type="ECO:0000259" key="19">
    <source>
        <dbReference type="Pfam" id="PF11838"/>
    </source>
</evidence>
<comment type="similarity">
    <text evidence="3 17">Belongs to the peptidase M1 family.</text>
</comment>
<feature type="domain" description="Aminopeptidase N-like N-terminal" evidence="20">
    <location>
        <begin position="15"/>
        <end position="204"/>
    </location>
</feature>
<evidence type="ECO:0000256" key="9">
    <source>
        <dbReference type="ARBA" id="ARBA00022801"/>
    </source>
</evidence>
<evidence type="ECO:0000256" key="7">
    <source>
        <dbReference type="ARBA" id="ARBA00022670"/>
    </source>
</evidence>
<comment type="catalytic activity">
    <reaction evidence="13">
        <text>Release of an N-terminal amino acid, preferentially alanine, from a wide range of peptides, amides and arylamides.</text>
        <dbReference type="EC" id="3.4.11.14"/>
    </reaction>
</comment>
<dbReference type="PANTHER" id="PTHR11533:SF174">
    <property type="entry name" value="PUROMYCIN-SENSITIVE AMINOPEPTIDASE-RELATED"/>
    <property type="match status" value="1"/>
</dbReference>
<keyword evidence="6" id="KW-0325">Glycoprotein</keyword>
<dbReference type="FunFam" id="1.10.390.10:FF:000001">
    <property type="entry name" value="Aminopeptidase"/>
    <property type="match status" value="1"/>
</dbReference>
<evidence type="ECO:0000259" key="18">
    <source>
        <dbReference type="Pfam" id="PF01433"/>
    </source>
</evidence>
<keyword evidence="11 17" id="KW-0482">Metalloprotease</keyword>
<evidence type="ECO:0000256" key="10">
    <source>
        <dbReference type="ARBA" id="ARBA00022833"/>
    </source>
</evidence>
<dbReference type="GO" id="GO:0005615">
    <property type="term" value="C:extracellular space"/>
    <property type="evidence" value="ECO:0007669"/>
    <property type="project" value="TreeGrafter"/>
</dbReference>
<evidence type="ECO:0000259" key="20">
    <source>
        <dbReference type="Pfam" id="PF17900"/>
    </source>
</evidence>
<dbReference type="Pfam" id="PF17900">
    <property type="entry name" value="Peptidase_M1_N"/>
    <property type="match status" value="1"/>
</dbReference>
<feature type="active site" description="Proton acceptor" evidence="14">
    <location>
        <position position="312"/>
    </location>
</feature>
<gene>
    <name evidence="21" type="ORF">HERILL_LOCUS5402</name>
</gene>
<dbReference type="InterPro" id="IPR034016">
    <property type="entry name" value="M1_APN-typ"/>
</dbReference>
<dbReference type="GO" id="GO:0016285">
    <property type="term" value="F:alanyl aminopeptidase activity"/>
    <property type="evidence" value="ECO:0007669"/>
    <property type="project" value="UniProtKB-EC"/>
</dbReference>
<protein>
    <recommendedName>
        <fullName evidence="17">Aminopeptidase</fullName>
        <ecNumber evidence="17">3.4.11.-</ecNumber>
    </recommendedName>
</protein>
<dbReference type="GO" id="GO:0043171">
    <property type="term" value="P:peptide catabolic process"/>
    <property type="evidence" value="ECO:0007669"/>
    <property type="project" value="TreeGrafter"/>
</dbReference>
<dbReference type="Gene3D" id="2.60.40.1910">
    <property type="match status" value="1"/>
</dbReference>
<feature type="domain" description="Peptidase M1 membrane alanine aminopeptidase" evidence="18">
    <location>
        <begin position="239"/>
        <end position="456"/>
    </location>
</feature>
<proteinExistence type="inferred from homology"/>
<evidence type="ECO:0000256" key="17">
    <source>
        <dbReference type="RuleBase" id="RU364040"/>
    </source>
</evidence>
<dbReference type="Gene3D" id="2.60.40.1730">
    <property type="entry name" value="tricorn interacting facor f3 domain"/>
    <property type="match status" value="1"/>
</dbReference>
<dbReference type="FunFam" id="2.60.40.1910:FF:000002">
    <property type="entry name" value="Aminopeptidase"/>
    <property type="match status" value="1"/>
</dbReference>
<keyword evidence="7 17" id="KW-0645">Protease</keyword>
<dbReference type="AlphaFoldDB" id="A0A7R8YSA7"/>
<evidence type="ECO:0000313" key="22">
    <source>
        <dbReference type="Proteomes" id="UP000594454"/>
    </source>
</evidence>
<dbReference type="GO" id="GO:0070006">
    <property type="term" value="F:metalloaminopeptidase activity"/>
    <property type="evidence" value="ECO:0007669"/>
    <property type="project" value="TreeGrafter"/>
</dbReference>
<name>A0A7R8YSA7_HERIL</name>
<dbReference type="CDD" id="cd09601">
    <property type="entry name" value="M1_APN-Q_like"/>
    <property type="match status" value="1"/>
</dbReference>
<dbReference type="Gene3D" id="1.25.50.20">
    <property type="match status" value="1"/>
</dbReference>
<dbReference type="GO" id="GO:0098552">
    <property type="term" value="C:side of membrane"/>
    <property type="evidence" value="ECO:0007669"/>
    <property type="project" value="UniProtKB-KW"/>
</dbReference>
<evidence type="ECO:0000256" key="5">
    <source>
        <dbReference type="ARBA" id="ARBA00022490"/>
    </source>
</evidence>